<sequence length="86" mass="9241">MNSSCKKTVVRNINSFAPFGPGDLATLHSTYMHITDGQLLHQIPDVFKTSPCASSSSSFFFVRRGLRVGSRGAQKLSHGVWGGGLS</sequence>
<dbReference type="Proteomes" id="UP000094455">
    <property type="component" value="Unassembled WGS sequence"/>
</dbReference>
<dbReference type="AlphaFoldDB" id="A0A1E3NMD4"/>
<evidence type="ECO:0000313" key="2">
    <source>
        <dbReference type="Proteomes" id="UP000094455"/>
    </source>
</evidence>
<dbReference type="RefSeq" id="XP_019018398.1">
    <property type="nucleotide sequence ID" value="XM_019159739.1"/>
</dbReference>
<evidence type="ECO:0000313" key="1">
    <source>
        <dbReference type="EMBL" id="ODQ47285.1"/>
    </source>
</evidence>
<name>A0A1E3NMD4_9ASCO</name>
<dbReference type="EMBL" id="KV454002">
    <property type="protein sequence ID" value="ODQ47285.1"/>
    <property type="molecule type" value="Genomic_DNA"/>
</dbReference>
<gene>
    <name evidence="1" type="ORF">PICMEDRAFT_110194</name>
</gene>
<reference evidence="1 2" key="1">
    <citation type="journal article" date="2016" name="Proc. Natl. Acad. Sci. U.S.A.">
        <title>Comparative genomics of biotechnologically important yeasts.</title>
        <authorList>
            <person name="Riley R."/>
            <person name="Haridas S."/>
            <person name="Wolfe K.H."/>
            <person name="Lopes M.R."/>
            <person name="Hittinger C.T."/>
            <person name="Goeker M."/>
            <person name="Salamov A.A."/>
            <person name="Wisecaver J.H."/>
            <person name="Long T.M."/>
            <person name="Calvey C.H."/>
            <person name="Aerts A.L."/>
            <person name="Barry K.W."/>
            <person name="Choi C."/>
            <person name="Clum A."/>
            <person name="Coughlan A.Y."/>
            <person name="Deshpande S."/>
            <person name="Douglass A.P."/>
            <person name="Hanson S.J."/>
            <person name="Klenk H.-P."/>
            <person name="LaButti K.M."/>
            <person name="Lapidus A."/>
            <person name="Lindquist E.A."/>
            <person name="Lipzen A.M."/>
            <person name="Meier-Kolthoff J.P."/>
            <person name="Ohm R.A."/>
            <person name="Otillar R.P."/>
            <person name="Pangilinan J.L."/>
            <person name="Peng Y."/>
            <person name="Rokas A."/>
            <person name="Rosa C.A."/>
            <person name="Scheuner C."/>
            <person name="Sibirny A.A."/>
            <person name="Slot J.C."/>
            <person name="Stielow J.B."/>
            <person name="Sun H."/>
            <person name="Kurtzman C.P."/>
            <person name="Blackwell M."/>
            <person name="Grigoriev I.V."/>
            <person name="Jeffries T.W."/>
        </authorList>
    </citation>
    <scope>NUCLEOTIDE SEQUENCE [LARGE SCALE GENOMIC DNA]</scope>
    <source>
        <strain evidence="1 2">NRRL Y-2026</strain>
    </source>
</reference>
<accession>A0A1E3NMD4</accession>
<dbReference type="GeneID" id="30176426"/>
<keyword evidence="2" id="KW-1185">Reference proteome</keyword>
<protein>
    <submittedName>
        <fullName evidence="1">Uncharacterized protein</fullName>
    </submittedName>
</protein>
<proteinExistence type="predicted"/>
<organism evidence="1 2">
    <name type="scientific">Pichia membranifaciens NRRL Y-2026</name>
    <dbReference type="NCBI Taxonomy" id="763406"/>
    <lineage>
        <taxon>Eukaryota</taxon>
        <taxon>Fungi</taxon>
        <taxon>Dikarya</taxon>
        <taxon>Ascomycota</taxon>
        <taxon>Saccharomycotina</taxon>
        <taxon>Pichiomycetes</taxon>
        <taxon>Pichiales</taxon>
        <taxon>Pichiaceae</taxon>
        <taxon>Pichia</taxon>
    </lineage>
</organism>